<sequence length="101" mass="11664">MQEDVIYRLKSSVQYHELVDRRSRLGWLLTAVVLVVYYGYVLLIAFDKELLATRVGQGVMTWGMPIGLFVIVFTVVITGLYVRHANRVYDDLTDRILQELA</sequence>
<dbReference type="Pfam" id="PF04341">
    <property type="entry name" value="DUF485"/>
    <property type="match status" value="1"/>
</dbReference>
<feature type="transmembrane region" description="Helical" evidence="1">
    <location>
        <begin position="25"/>
        <end position="46"/>
    </location>
</feature>
<organism evidence="2 3">
    <name type="scientific">Cupriavidus pauculus</name>
    <dbReference type="NCBI Taxonomy" id="82633"/>
    <lineage>
        <taxon>Bacteria</taxon>
        <taxon>Pseudomonadati</taxon>
        <taxon>Pseudomonadota</taxon>
        <taxon>Betaproteobacteria</taxon>
        <taxon>Burkholderiales</taxon>
        <taxon>Burkholderiaceae</taxon>
        <taxon>Cupriavidus</taxon>
    </lineage>
</organism>
<keyword evidence="1" id="KW-0472">Membrane</keyword>
<protein>
    <submittedName>
        <fullName evidence="2">DUF485 domain-containing protein</fullName>
    </submittedName>
</protein>
<dbReference type="OrthoDB" id="5297034at2"/>
<dbReference type="PANTHER" id="PTHR38598:SF1">
    <property type="entry name" value="INNER MEMBRANE PROTEIN YJCH"/>
    <property type="match status" value="1"/>
</dbReference>
<proteinExistence type="predicted"/>
<dbReference type="PANTHER" id="PTHR38598">
    <property type="entry name" value="INNER MEMBRANE PROTEIN YJCH"/>
    <property type="match status" value="1"/>
</dbReference>
<evidence type="ECO:0000313" key="2">
    <source>
        <dbReference type="EMBL" id="AZG17247.1"/>
    </source>
</evidence>
<dbReference type="InterPro" id="IPR007436">
    <property type="entry name" value="DUF485"/>
</dbReference>
<keyword evidence="1" id="KW-0812">Transmembrane</keyword>
<keyword evidence="2" id="KW-0614">Plasmid</keyword>
<evidence type="ECO:0000256" key="1">
    <source>
        <dbReference type="SAM" id="Phobius"/>
    </source>
</evidence>
<accession>A0A3G8H9L1</accession>
<reference evidence="3" key="1">
    <citation type="submission" date="2018-11" db="EMBL/GenBank/DDBJ databases">
        <title>FDA dAtabase for Regulatory Grade micrObial Sequences (FDA-ARGOS): Supporting development and validation of Infectious Disease Dx tests.</title>
        <authorList>
            <person name="Goldberg B."/>
            <person name="Campos J."/>
            <person name="Tallon L."/>
            <person name="Sadzewicz L."/>
            <person name="Zhao X."/>
            <person name="Vavikolanu K."/>
            <person name="Mehta A."/>
            <person name="Aluvathingal J."/>
            <person name="Nadendla S."/>
            <person name="Geyer C."/>
            <person name="Nandy P."/>
            <person name="Yan Y."/>
            <person name="Sichtig H."/>
        </authorList>
    </citation>
    <scope>NUCLEOTIDE SEQUENCE [LARGE SCALE GENOMIC DNA]</scope>
    <source>
        <strain evidence="3">FDAARGOS_614</strain>
        <plasmid evidence="3">unnamed2</plasmid>
    </source>
</reference>
<evidence type="ECO:0000313" key="3">
    <source>
        <dbReference type="Proteomes" id="UP000270411"/>
    </source>
</evidence>
<dbReference type="GO" id="GO:0005886">
    <property type="term" value="C:plasma membrane"/>
    <property type="evidence" value="ECO:0007669"/>
    <property type="project" value="TreeGrafter"/>
</dbReference>
<dbReference type="AlphaFoldDB" id="A0A3G8H9L1"/>
<keyword evidence="1" id="KW-1133">Transmembrane helix</keyword>
<dbReference type="InterPro" id="IPR052959">
    <property type="entry name" value="Inner_membrane_assoc"/>
</dbReference>
<dbReference type="KEGG" id="cpau:EHF44_27730"/>
<name>A0A3G8H9L1_9BURK</name>
<feature type="transmembrane region" description="Helical" evidence="1">
    <location>
        <begin position="62"/>
        <end position="82"/>
    </location>
</feature>
<geneLocation type="plasmid" evidence="2">
    <name>unnamed2</name>
</geneLocation>
<gene>
    <name evidence="2" type="ORF">EHF44_27730</name>
</gene>
<dbReference type="Proteomes" id="UP000270411">
    <property type="component" value="Plasmid unnamed2"/>
</dbReference>
<dbReference type="EMBL" id="CP033971">
    <property type="protein sequence ID" value="AZG17247.1"/>
    <property type="molecule type" value="Genomic_DNA"/>
</dbReference>